<evidence type="ECO:0008006" key="3">
    <source>
        <dbReference type="Google" id="ProtNLM"/>
    </source>
</evidence>
<gene>
    <name evidence="1" type="ORF">D3870_04270</name>
</gene>
<dbReference type="Proteomes" id="UP000285190">
    <property type="component" value="Unassembled WGS sequence"/>
</dbReference>
<proteinExistence type="predicted"/>
<evidence type="ECO:0000313" key="1">
    <source>
        <dbReference type="EMBL" id="RJG05337.1"/>
    </source>
</evidence>
<keyword evidence="2" id="KW-1185">Reference proteome</keyword>
<accession>A0A418WYN6</accession>
<organism evidence="1 2">
    <name type="scientific">Noviherbaspirillum cavernae</name>
    <dbReference type="NCBI Taxonomy" id="2320862"/>
    <lineage>
        <taxon>Bacteria</taxon>
        <taxon>Pseudomonadati</taxon>
        <taxon>Pseudomonadota</taxon>
        <taxon>Betaproteobacteria</taxon>
        <taxon>Burkholderiales</taxon>
        <taxon>Oxalobacteraceae</taxon>
        <taxon>Noviherbaspirillum</taxon>
    </lineage>
</organism>
<dbReference type="PANTHER" id="PTHR35271:SF1">
    <property type="entry name" value="ABC TRANSPORTER, SUBSTRATE-BINDING LIPOPROTEIN"/>
    <property type="match status" value="1"/>
</dbReference>
<name>A0A418WYN6_9BURK</name>
<evidence type="ECO:0000313" key="2">
    <source>
        <dbReference type="Proteomes" id="UP000285190"/>
    </source>
</evidence>
<comment type="caution">
    <text evidence="1">The sequence shown here is derived from an EMBL/GenBank/DDBJ whole genome shotgun (WGS) entry which is preliminary data.</text>
</comment>
<protein>
    <recommendedName>
        <fullName evidence="3">Sugar ABC transporter substrate-binding protein</fullName>
    </recommendedName>
</protein>
<dbReference type="EMBL" id="QYUN01000002">
    <property type="protein sequence ID" value="RJG05337.1"/>
    <property type="molecule type" value="Genomic_DNA"/>
</dbReference>
<dbReference type="AlphaFoldDB" id="A0A418WYN6"/>
<dbReference type="Pfam" id="PF04392">
    <property type="entry name" value="ABC_sub_bind"/>
    <property type="match status" value="1"/>
</dbReference>
<reference evidence="1 2" key="1">
    <citation type="submission" date="2018-09" db="EMBL/GenBank/DDBJ databases">
        <authorList>
            <person name="Zhu H."/>
        </authorList>
    </citation>
    <scope>NUCLEOTIDE SEQUENCE [LARGE SCALE GENOMIC DNA]</scope>
    <source>
        <strain evidence="1 2">K2R10-39</strain>
    </source>
</reference>
<dbReference type="OrthoDB" id="1550623at2"/>
<dbReference type="Gene3D" id="3.40.50.2300">
    <property type="match status" value="2"/>
</dbReference>
<dbReference type="RefSeq" id="WP_119736944.1">
    <property type="nucleotide sequence ID" value="NZ_QYUN01000002.1"/>
</dbReference>
<sequence length="344" mass="39347">MKRIRWVMSFIFLAALASIVIVFNTTKPRVLILHSYDKDYVWTRDVDVGINRALKEQHEYTTRWFYMDTKRHPWKEFKVNAGKTVQKLVESWQPTIVIAVDDDAQEYAMKHFVGRQDIKIVFSGVNDSLDHYGYDKAANVTGIREIKPFKALKETLLLIAETQKHAGPLRIMFLGDTSESVRNDEKEFRKFDWAPIELVEPHFPKTFDEWRDAVDLAGKSGVDFIITANYRKILREKDGKTLMAPNEVVTWTQENSKVPVIGTNGFFVDDGGMLAIGTSPYEQGEVAVSMVNEILRSGKAVNEIPTQTSRQFIVAMRESGIKKWNIKLPAVYEAAARSSANFYP</sequence>
<dbReference type="PANTHER" id="PTHR35271">
    <property type="entry name" value="ABC TRANSPORTER, SUBSTRATE-BINDING LIPOPROTEIN-RELATED"/>
    <property type="match status" value="1"/>
</dbReference>
<dbReference type="InterPro" id="IPR007487">
    <property type="entry name" value="ABC_transpt-TYRBP-like"/>
</dbReference>